<dbReference type="EMBL" id="KT876902">
    <property type="protein sequence ID" value="ANJ70542.1"/>
    <property type="molecule type" value="Genomic_DNA"/>
</dbReference>
<keyword evidence="5" id="KW-0813">Transport</keyword>
<keyword evidence="8" id="KW-1278">Translocase</keyword>
<comment type="subcellular location">
    <subcellularLocation>
        <location evidence="1">Mitochondrion membrane</location>
        <topology evidence="1">Multi-pass membrane protein</topology>
    </subcellularLocation>
</comment>
<sequence length="177" mass="21115">MLCIYFLLLSINLMMTIIFMFLNHPMSMGLILMIQTILISMMMGMFSYSMWFSYILFLIMIGGMLILFIYMTSLASNEMFNFSKNILFMIMTMLLMYMLIFKISDYMIMNALFKNSNMIEFFNNFMMYKNENLKTLNMIYNKPNLMITMLLINYLFLTLVAVVKITNLNYGPLRQKF</sequence>
<dbReference type="InterPro" id="IPR050269">
    <property type="entry name" value="ComplexI_Subunit6"/>
</dbReference>
<keyword evidence="12 17" id="KW-0496">Mitochondrion</keyword>
<keyword evidence="6" id="KW-0679">Respiratory chain</keyword>
<dbReference type="PANTHER" id="PTHR11435:SF1">
    <property type="entry name" value="NADH-UBIQUINONE OXIDOREDUCTASE CHAIN 6"/>
    <property type="match status" value="1"/>
</dbReference>
<keyword evidence="10 16" id="KW-1133">Transmembrane helix</keyword>
<evidence type="ECO:0000256" key="8">
    <source>
        <dbReference type="ARBA" id="ARBA00022967"/>
    </source>
</evidence>
<organism evidence="17">
    <name type="scientific">Liopterus haemorrhoidalis</name>
    <dbReference type="NCBI Taxonomy" id="107794"/>
    <lineage>
        <taxon>Eukaryota</taxon>
        <taxon>Metazoa</taxon>
        <taxon>Ecdysozoa</taxon>
        <taxon>Arthropoda</taxon>
        <taxon>Hexapoda</taxon>
        <taxon>Insecta</taxon>
        <taxon>Pterygota</taxon>
        <taxon>Neoptera</taxon>
        <taxon>Endopterygota</taxon>
        <taxon>Coleoptera</taxon>
        <taxon>Adephaga</taxon>
        <taxon>Dytiscoidea</taxon>
        <taxon>Dytiscidae</taxon>
        <taxon>Copelatinae</taxon>
        <taxon>Liopterus</taxon>
    </lineage>
</organism>
<proteinExistence type="inferred from homology"/>
<geneLocation type="mitochondrion" evidence="17"/>
<evidence type="ECO:0000256" key="4">
    <source>
        <dbReference type="ARBA" id="ARBA00021095"/>
    </source>
</evidence>
<evidence type="ECO:0000313" key="17">
    <source>
        <dbReference type="EMBL" id="ANJ70542.1"/>
    </source>
</evidence>
<reference evidence="17" key="1">
    <citation type="journal article" date="2016" name="Mol. Ecol. Resour.">
        <title>Lessons from genome skimming of arthropod-preserving ethanol.</title>
        <authorList>
            <person name="Linard B."/>
            <person name="Arribas P."/>
            <person name="Andujar C."/>
            <person name="Crampton-Platt A."/>
            <person name="Vogler A.P."/>
        </authorList>
    </citation>
    <scope>NUCLEOTIDE SEQUENCE</scope>
</reference>
<dbReference type="GO" id="GO:0031966">
    <property type="term" value="C:mitochondrial membrane"/>
    <property type="evidence" value="ECO:0007669"/>
    <property type="project" value="UniProtKB-SubCell"/>
</dbReference>
<evidence type="ECO:0000256" key="16">
    <source>
        <dbReference type="SAM" id="Phobius"/>
    </source>
</evidence>
<protein>
    <recommendedName>
        <fullName evidence="4">NADH-ubiquinone oxidoreductase chain 6</fullName>
        <ecNumber evidence="3">7.1.1.2</ecNumber>
    </recommendedName>
    <alternativeName>
        <fullName evidence="14">NADH dehydrogenase subunit 6</fullName>
    </alternativeName>
</protein>
<dbReference type="EC" id="7.1.1.2" evidence="3"/>
<feature type="transmembrane region" description="Helical" evidence="16">
    <location>
        <begin position="86"/>
        <end position="108"/>
    </location>
</feature>
<accession>A0A191ZRQ6</accession>
<dbReference type="AlphaFoldDB" id="A0A191ZRQ6"/>
<evidence type="ECO:0000256" key="15">
    <source>
        <dbReference type="ARBA" id="ARBA00049551"/>
    </source>
</evidence>
<evidence type="ECO:0000256" key="2">
    <source>
        <dbReference type="ARBA" id="ARBA00005698"/>
    </source>
</evidence>
<feature type="transmembrane region" description="Helical" evidence="16">
    <location>
        <begin position="29"/>
        <end position="48"/>
    </location>
</feature>
<feature type="transmembrane region" description="Helical" evidence="16">
    <location>
        <begin position="6"/>
        <end position="22"/>
    </location>
</feature>
<evidence type="ECO:0000256" key="12">
    <source>
        <dbReference type="ARBA" id="ARBA00023128"/>
    </source>
</evidence>
<keyword evidence="7 16" id="KW-0812">Transmembrane</keyword>
<dbReference type="GO" id="GO:0008137">
    <property type="term" value="F:NADH dehydrogenase (ubiquinone) activity"/>
    <property type="evidence" value="ECO:0007669"/>
    <property type="project" value="UniProtKB-EC"/>
</dbReference>
<dbReference type="PANTHER" id="PTHR11435">
    <property type="entry name" value="NADH UBIQUINONE OXIDOREDUCTASE SUBUNIT ND6"/>
    <property type="match status" value="1"/>
</dbReference>
<keyword evidence="11" id="KW-0520">NAD</keyword>
<evidence type="ECO:0000256" key="7">
    <source>
        <dbReference type="ARBA" id="ARBA00022692"/>
    </source>
</evidence>
<evidence type="ECO:0000256" key="10">
    <source>
        <dbReference type="ARBA" id="ARBA00022989"/>
    </source>
</evidence>
<comment type="catalytic activity">
    <reaction evidence="15">
        <text>a ubiquinone + NADH + 5 H(+)(in) = a ubiquinol + NAD(+) + 4 H(+)(out)</text>
        <dbReference type="Rhea" id="RHEA:29091"/>
        <dbReference type="Rhea" id="RHEA-COMP:9565"/>
        <dbReference type="Rhea" id="RHEA-COMP:9566"/>
        <dbReference type="ChEBI" id="CHEBI:15378"/>
        <dbReference type="ChEBI" id="CHEBI:16389"/>
        <dbReference type="ChEBI" id="CHEBI:17976"/>
        <dbReference type="ChEBI" id="CHEBI:57540"/>
        <dbReference type="ChEBI" id="CHEBI:57945"/>
        <dbReference type="EC" id="7.1.1.2"/>
    </reaction>
</comment>
<evidence type="ECO:0000256" key="6">
    <source>
        <dbReference type="ARBA" id="ARBA00022660"/>
    </source>
</evidence>
<evidence type="ECO:0000256" key="5">
    <source>
        <dbReference type="ARBA" id="ARBA00022448"/>
    </source>
</evidence>
<evidence type="ECO:0000256" key="11">
    <source>
        <dbReference type="ARBA" id="ARBA00023027"/>
    </source>
</evidence>
<evidence type="ECO:0000256" key="1">
    <source>
        <dbReference type="ARBA" id="ARBA00004225"/>
    </source>
</evidence>
<keyword evidence="13 16" id="KW-0472">Membrane</keyword>
<name>A0A191ZRQ6_9DYTI</name>
<evidence type="ECO:0000256" key="13">
    <source>
        <dbReference type="ARBA" id="ARBA00023136"/>
    </source>
</evidence>
<comment type="similarity">
    <text evidence="2">Belongs to the complex I subunit 6 family.</text>
</comment>
<evidence type="ECO:0000256" key="9">
    <source>
        <dbReference type="ARBA" id="ARBA00022982"/>
    </source>
</evidence>
<gene>
    <name evidence="17" type="primary">nad6</name>
</gene>
<evidence type="ECO:0000256" key="14">
    <source>
        <dbReference type="ARBA" id="ARBA00031019"/>
    </source>
</evidence>
<feature type="transmembrane region" description="Helical" evidence="16">
    <location>
        <begin position="145"/>
        <end position="166"/>
    </location>
</feature>
<feature type="transmembrane region" description="Helical" evidence="16">
    <location>
        <begin position="54"/>
        <end position="74"/>
    </location>
</feature>
<keyword evidence="9" id="KW-0249">Electron transport</keyword>
<evidence type="ECO:0000256" key="3">
    <source>
        <dbReference type="ARBA" id="ARBA00012944"/>
    </source>
</evidence>